<evidence type="ECO:0000259" key="2">
    <source>
        <dbReference type="Pfam" id="PF13240"/>
    </source>
</evidence>
<proteinExistence type="predicted"/>
<gene>
    <name evidence="3" type="ORF">WESB_2583</name>
</gene>
<evidence type="ECO:0000313" key="3">
    <source>
        <dbReference type="EMBL" id="CCG58045.1"/>
    </source>
</evidence>
<keyword evidence="1" id="KW-0472">Membrane</keyword>
<dbReference type="Proteomes" id="UP000003759">
    <property type="component" value="Chromosome"/>
</dbReference>
<name>K0JMZ5_BRAPL</name>
<dbReference type="EMBL" id="HE793032">
    <property type="protein sequence ID" value="CCG58045.1"/>
    <property type="molecule type" value="Genomic_DNA"/>
</dbReference>
<dbReference type="KEGG" id="bpw:WESB_2583"/>
<dbReference type="HOGENOM" id="CLU_1072282_0_0_12"/>
<dbReference type="InterPro" id="IPR026870">
    <property type="entry name" value="Zinc_ribbon_dom"/>
</dbReference>
<evidence type="ECO:0000313" key="4">
    <source>
        <dbReference type="Proteomes" id="UP000003759"/>
    </source>
</evidence>
<dbReference type="PATRIC" id="fig|1161918.5.peg.2143"/>
<feature type="domain" description="Zinc-ribbon" evidence="2">
    <location>
        <begin position="2"/>
        <end position="23"/>
    </location>
</feature>
<feature type="transmembrane region" description="Helical" evidence="1">
    <location>
        <begin position="79"/>
        <end position="98"/>
    </location>
</feature>
<dbReference type="Pfam" id="PF13240">
    <property type="entry name" value="Zn_Ribbon_1"/>
    <property type="match status" value="1"/>
</dbReference>
<keyword evidence="1" id="KW-1133">Transmembrane helix</keyword>
<dbReference type="OrthoDB" id="308151at2"/>
<protein>
    <recommendedName>
        <fullName evidence="2">Zinc-ribbon domain-containing protein</fullName>
    </recommendedName>
</protein>
<feature type="transmembrane region" description="Helical" evidence="1">
    <location>
        <begin position="104"/>
        <end position="123"/>
    </location>
</feature>
<sequence>MFCKNCGTQINDDAKFCNNCGTNISIGNNTNTLNNEQIQNNNAYNDSQYSNQNYLNFNVKNFYIKIKGFKSGLDSTYNWLQYGSFLVPIILAFIVEFIFGEANFGFFILLAIAALIIITVLNPKGIFIDLINKQIISNKNMKFNFLKEKVNIDEIKEIKIEKYSVPFILGYNIFDLLLSSRKFDNVSLINDKGERILSTQFVKKGNVNEYIDALKNMCNILNRNDIVFTIDNEVKRGFECLKKHEENNNNN</sequence>
<dbReference type="RefSeq" id="WP_014934094.1">
    <property type="nucleotide sequence ID" value="NC_018604.1"/>
</dbReference>
<keyword evidence="1" id="KW-0812">Transmembrane</keyword>
<accession>K0JMZ5</accession>
<dbReference type="AlphaFoldDB" id="K0JMZ5"/>
<reference evidence="3 4" key="1">
    <citation type="journal article" date="2012" name="BMC Genomics">
        <title>Comparative genomics of Brachyspira pilosicoli strains: genome rearrangements, reductions and correlation of genetic compliment with phenotypic diversity.</title>
        <authorList>
            <person name="Mappley L.J."/>
            <person name="Black M.L."/>
            <person name="Abuoun M."/>
            <person name="Darby A.C."/>
            <person name="Woodward M.J."/>
            <person name="Parkhill J."/>
            <person name="Turner A.K."/>
            <person name="Bellgard M.I."/>
            <person name="La T."/>
            <person name="Phillips N.D."/>
            <person name="La Ragione R.M."/>
            <person name="Hampson D.J."/>
        </authorList>
    </citation>
    <scope>NUCLEOTIDE SEQUENCE [LARGE SCALE GENOMIC DNA]</scope>
    <source>
        <strain evidence="3">WesB</strain>
    </source>
</reference>
<organism evidence="3 4">
    <name type="scientific">Brachyspira pilosicoli WesB</name>
    <dbReference type="NCBI Taxonomy" id="1161918"/>
    <lineage>
        <taxon>Bacteria</taxon>
        <taxon>Pseudomonadati</taxon>
        <taxon>Spirochaetota</taxon>
        <taxon>Spirochaetia</taxon>
        <taxon>Brachyspirales</taxon>
        <taxon>Brachyspiraceae</taxon>
        <taxon>Brachyspira</taxon>
    </lineage>
</organism>
<evidence type="ECO:0000256" key="1">
    <source>
        <dbReference type="SAM" id="Phobius"/>
    </source>
</evidence>